<dbReference type="EMBL" id="PFIC01000085">
    <property type="protein sequence ID" value="PIX17461.1"/>
    <property type="molecule type" value="Genomic_DNA"/>
</dbReference>
<reference evidence="2" key="1">
    <citation type="submission" date="2017-09" db="EMBL/GenBank/DDBJ databases">
        <title>Depth-based differentiation of microbial function through sediment-hosted aquifers and enrichment of novel symbionts in the deep terrestrial subsurface.</title>
        <authorList>
            <person name="Probst A.J."/>
            <person name="Ladd B."/>
            <person name="Jarett J.K."/>
            <person name="Geller-Mcgrath D.E."/>
            <person name="Sieber C.M.K."/>
            <person name="Emerson J.B."/>
            <person name="Anantharaman K."/>
            <person name="Thomas B.C."/>
            <person name="Malmstrom R."/>
            <person name="Stieglmeier M."/>
            <person name="Klingl A."/>
            <person name="Woyke T."/>
            <person name="Ryan C.M."/>
            <person name="Banfield J.F."/>
        </authorList>
    </citation>
    <scope>NUCLEOTIDE SEQUENCE [LARGE SCALE GENOMIC DNA]</scope>
</reference>
<organism evidence="1 2">
    <name type="scientific">Candidatus Desantisbacteria bacterium CG_4_8_14_3_um_filter_40_12</name>
    <dbReference type="NCBI Taxonomy" id="1974545"/>
    <lineage>
        <taxon>Bacteria</taxon>
        <taxon>Candidatus Desantisiibacteriota</taxon>
    </lineage>
</organism>
<evidence type="ECO:0000313" key="1">
    <source>
        <dbReference type="EMBL" id="PIX17461.1"/>
    </source>
</evidence>
<protein>
    <submittedName>
        <fullName evidence="1">Uncharacterized protein</fullName>
    </submittedName>
</protein>
<evidence type="ECO:0000313" key="2">
    <source>
        <dbReference type="Proteomes" id="UP000229297"/>
    </source>
</evidence>
<dbReference type="AlphaFoldDB" id="A0A2M7JDI4"/>
<proteinExistence type="predicted"/>
<name>A0A2M7JDI4_9BACT</name>
<comment type="caution">
    <text evidence="1">The sequence shown here is derived from an EMBL/GenBank/DDBJ whole genome shotgun (WGS) entry which is preliminary data.</text>
</comment>
<accession>A0A2M7JDI4</accession>
<dbReference type="Proteomes" id="UP000229297">
    <property type="component" value="Unassembled WGS sequence"/>
</dbReference>
<gene>
    <name evidence="1" type="ORF">COZ71_03240</name>
</gene>
<sequence>MQLNVCPKGAEGQRHRGVDAEIAETRPVSYDLGWTLLRLGGCILCSPVPSVPFAPFLSCILA</sequence>